<feature type="transmembrane region" description="Helical" evidence="6">
    <location>
        <begin position="72"/>
        <end position="92"/>
    </location>
</feature>
<keyword evidence="3 6" id="KW-0812">Transmembrane</keyword>
<evidence type="ECO:0000256" key="1">
    <source>
        <dbReference type="ARBA" id="ARBA00004141"/>
    </source>
</evidence>
<dbReference type="InterPro" id="IPR050638">
    <property type="entry name" value="AA-Vitamin_Transporters"/>
</dbReference>
<gene>
    <name evidence="8" type="ORF">NKE59_03990</name>
</gene>
<feature type="transmembrane region" description="Helical" evidence="6">
    <location>
        <begin position="128"/>
        <end position="147"/>
    </location>
</feature>
<dbReference type="EMBL" id="CP099959">
    <property type="protein sequence ID" value="XCC58455.1"/>
    <property type="molecule type" value="Genomic_DNA"/>
</dbReference>
<sequence>MSLASERFPLESLAAPIFVFIWSTGFIIARFGMPYMEPATFLFLRFTGVLIVMGIIILFWKPIWPNRSQTMHIAIAGALLQFGYVMGVWSAVRLGMTAGLVALIVGLQPILTAWSASWVAERVSYQQWFGLLLGIAGVGLVVAEKTSFMNIPLAAYIFALAAFFSITFGTLYQKKYCPQFDLRAGSMIQFSISTLLCLLVALLFETREIVWNAPVIGALLWGILPTSIGAISLLFILIRKGAATKVTSLLYLTPPTTALMAWLLFDEPLSLMMLAGLGLTMTAVILVNYQQNSSPKTQ</sequence>
<feature type="transmembrane region" description="Helical" evidence="6">
    <location>
        <begin position="12"/>
        <end position="33"/>
    </location>
</feature>
<evidence type="ECO:0000256" key="5">
    <source>
        <dbReference type="ARBA" id="ARBA00023136"/>
    </source>
</evidence>
<feature type="domain" description="EamA" evidence="7">
    <location>
        <begin position="15"/>
        <end position="142"/>
    </location>
</feature>
<dbReference type="PANTHER" id="PTHR32322">
    <property type="entry name" value="INNER MEMBRANE TRANSPORTER"/>
    <property type="match status" value="1"/>
</dbReference>
<feature type="transmembrane region" description="Helical" evidence="6">
    <location>
        <begin position="39"/>
        <end position="60"/>
    </location>
</feature>
<proteinExistence type="inferred from homology"/>
<evidence type="ECO:0000256" key="4">
    <source>
        <dbReference type="ARBA" id="ARBA00022989"/>
    </source>
</evidence>
<feature type="transmembrane region" description="Helical" evidence="6">
    <location>
        <begin position="271"/>
        <end position="289"/>
    </location>
</feature>
<comment type="subcellular location">
    <subcellularLocation>
        <location evidence="1">Membrane</location>
        <topology evidence="1">Multi-pass membrane protein</topology>
    </subcellularLocation>
</comment>
<evidence type="ECO:0000259" key="7">
    <source>
        <dbReference type="Pfam" id="PF00892"/>
    </source>
</evidence>
<feature type="transmembrane region" description="Helical" evidence="6">
    <location>
        <begin position="153"/>
        <end position="172"/>
    </location>
</feature>
<feature type="transmembrane region" description="Helical" evidence="6">
    <location>
        <begin position="184"/>
        <end position="204"/>
    </location>
</feature>
<feature type="transmembrane region" description="Helical" evidence="6">
    <location>
        <begin position="98"/>
        <end position="116"/>
    </location>
</feature>
<dbReference type="InterPro" id="IPR000620">
    <property type="entry name" value="EamA_dom"/>
</dbReference>
<comment type="similarity">
    <text evidence="2">Belongs to the EamA transporter family.</text>
</comment>
<dbReference type="SUPFAM" id="SSF103481">
    <property type="entry name" value="Multidrug resistance efflux transporter EmrE"/>
    <property type="match status" value="2"/>
</dbReference>
<accession>A0AAU8A4C6</accession>
<feature type="domain" description="EamA" evidence="7">
    <location>
        <begin position="155"/>
        <end position="288"/>
    </location>
</feature>
<keyword evidence="4 6" id="KW-1133">Transmembrane helix</keyword>
<evidence type="ECO:0000256" key="2">
    <source>
        <dbReference type="ARBA" id="ARBA00007362"/>
    </source>
</evidence>
<protein>
    <submittedName>
        <fullName evidence="8">DMT family transporter</fullName>
    </submittedName>
</protein>
<dbReference type="RefSeq" id="WP_353439695.1">
    <property type="nucleotide sequence ID" value="NZ_CP099959.1"/>
</dbReference>
<name>A0AAU8A4C6_9BURK</name>
<feature type="transmembrane region" description="Helical" evidence="6">
    <location>
        <begin position="216"/>
        <end position="237"/>
    </location>
</feature>
<organism evidence="8">
    <name type="scientific">Polynucleobacter sp. UK-FUSCHL-C3</name>
    <dbReference type="NCBI Taxonomy" id="2955208"/>
    <lineage>
        <taxon>Bacteria</taxon>
        <taxon>Pseudomonadati</taxon>
        <taxon>Pseudomonadota</taxon>
        <taxon>Betaproteobacteria</taxon>
        <taxon>Burkholderiales</taxon>
        <taxon>Burkholderiaceae</taxon>
        <taxon>Polynucleobacter</taxon>
    </lineage>
</organism>
<evidence type="ECO:0000256" key="6">
    <source>
        <dbReference type="SAM" id="Phobius"/>
    </source>
</evidence>
<dbReference type="Pfam" id="PF00892">
    <property type="entry name" value="EamA"/>
    <property type="match status" value="2"/>
</dbReference>
<dbReference type="PANTHER" id="PTHR32322:SF2">
    <property type="entry name" value="EAMA DOMAIN-CONTAINING PROTEIN"/>
    <property type="match status" value="1"/>
</dbReference>
<evidence type="ECO:0000256" key="3">
    <source>
        <dbReference type="ARBA" id="ARBA00022692"/>
    </source>
</evidence>
<evidence type="ECO:0000313" key="8">
    <source>
        <dbReference type="EMBL" id="XCC58455.1"/>
    </source>
</evidence>
<dbReference type="InterPro" id="IPR037185">
    <property type="entry name" value="EmrE-like"/>
</dbReference>
<keyword evidence="5 6" id="KW-0472">Membrane</keyword>
<dbReference type="AlphaFoldDB" id="A0AAU8A4C6"/>
<dbReference type="GO" id="GO:0016020">
    <property type="term" value="C:membrane"/>
    <property type="evidence" value="ECO:0007669"/>
    <property type="project" value="UniProtKB-SubCell"/>
</dbReference>
<reference evidence="8" key="1">
    <citation type="submission" date="2022-06" db="EMBL/GenBank/DDBJ databases">
        <title>New Polynucleobacter species.</title>
        <authorList>
            <person name="Hahn M.W."/>
        </authorList>
    </citation>
    <scope>NUCLEOTIDE SEQUENCE</scope>
    <source>
        <strain evidence="8">UK-FUSCHL-C3</strain>
    </source>
</reference>